<evidence type="ECO:0000313" key="2">
    <source>
        <dbReference type="Proteomes" id="UP000235145"/>
    </source>
</evidence>
<sequence length="84" mass="9777">MIFMLFIQRLIPTSFHDMLPKYVWESLAELTLFFKTLTATLITTREMERTEAEIAIILCKLETICVPGIFNSMGHSPVLFHTKR</sequence>
<protein>
    <submittedName>
        <fullName evidence="1">Uncharacterized protein</fullName>
    </submittedName>
</protein>
<dbReference type="AlphaFoldDB" id="A0A9R1WQB0"/>
<name>A0A9R1WQB0_LACSA</name>
<evidence type="ECO:0000313" key="1">
    <source>
        <dbReference type="EMBL" id="KAJ0226721.1"/>
    </source>
</evidence>
<keyword evidence="2" id="KW-1185">Reference proteome</keyword>
<comment type="caution">
    <text evidence="1">The sequence shown here is derived from an EMBL/GenBank/DDBJ whole genome shotgun (WGS) entry which is preliminary data.</text>
</comment>
<reference evidence="1 2" key="1">
    <citation type="journal article" date="2017" name="Nat. Commun.">
        <title>Genome assembly with in vitro proximity ligation data and whole-genome triplication in lettuce.</title>
        <authorList>
            <person name="Reyes-Chin-Wo S."/>
            <person name="Wang Z."/>
            <person name="Yang X."/>
            <person name="Kozik A."/>
            <person name="Arikit S."/>
            <person name="Song C."/>
            <person name="Xia L."/>
            <person name="Froenicke L."/>
            <person name="Lavelle D.O."/>
            <person name="Truco M.J."/>
            <person name="Xia R."/>
            <person name="Zhu S."/>
            <person name="Xu C."/>
            <person name="Xu H."/>
            <person name="Xu X."/>
            <person name="Cox K."/>
            <person name="Korf I."/>
            <person name="Meyers B.C."/>
            <person name="Michelmore R.W."/>
        </authorList>
    </citation>
    <scope>NUCLEOTIDE SEQUENCE [LARGE SCALE GENOMIC DNA]</scope>
    <source>
        <strain evidence="2">cv. Salinas</strain>
        <tissue evidence="1">Seedlings</tissue>
    </source>
</reference>
<dbReference type="Proteomes" id="UP000235145">
    <property type="component" value="Unassembled WGS sequence"/>
</dbReference>
<accession>A0A9R1WQB0</accession>
<gene>
    <name evidence="1" type="ORF">LSAT_V11C100034740</name>
</gene>
<dbReference type="EMBL" id="NBSK02000001">
    <property type="protein sequence ID" value="KAJ0226721.1"/>
    <property type="molecule type" value="Genomic_DNA"/>
</dbReference>
<proteinExistence type="predicted"/>
<organism evidence="1 2">
    <name type="scientific">Lactuca sativa</name>
    <name type="common">Garden lettuce</name>
    <dbReference type="NCBI Taxonomy" id="4236"/>
    <lineage>
        <taxon>Eukaryota</taxon>
        <taxon>Viridiplantae</taxon>
        <taxon>Streptophyta</taxon>
        <taxon>Embryophyta</taxon>
        <taxon>Tracheophyta</taxon>
        <taxon>Spermatophyta</taxon>
        <taxon>Magnoliopsida</taxon>
        <taxon>eudicotyledons</taxon>
        <taxon>Gunneridae</taxon>
        <taxon>Pentapetalae</taxon>
        <taxon>asterids</taxon>
        <taxon>campanulids</taxon>
        <taxon>Asterales</taxon>
        <taxon>Asteraceae</taxon>
        <taxon>Cichorioideae</taxon>
        <taxon>Cichorieae</taxon>
        <taxon>Lactucinae</taxon>
        <taxon>Lactuca</taxon>
    </lineage>
</organism>